<dbReference type="KEGG" id="tact:SG35_000250"/>
<evidence type="ECO:0000313" key="2">
    <source>
        <dbReference type="Proteomes" id="UP000032568"/>
    </source>
</evidence>
<dbReference type="RefSeq" id="WP_044835215.1">
    <property type="nucleotide sequence ID" value="NZ_CP059735.1"/>
</dbReference>
<dbReference type="AlphaFoldDB" id="A0AAE9YQ55"/>
<sequence>MSELLNRYFERELALVRRSGDKFKARHSAAGSSMHLNEKRYEDPNITRLLESVALLSAKNEMKLDQQLPHLSNALCSVLYPSFNQLLPSVMSVSFDGEEEFVENIQLKKGEAFSVRNDKGQPCQFRLCNDTLLSPLTLQEVSARFAPFPFDLPVAHDANAVIQLTLEANDAEAVMAELAPENLSLYLHGFGQGAAGLIELLLSQLTLISVSDEHFTEMQLLPVESFKPRCIDEDFSVLTRQGNEFSAYQMMLEYFNYSEKRKYFHIRDFKSACQGISGNKLVLNLFVKDIPTEYIGLFDTSVFKLNTALVINQFTNRAEPIHYNHKQLSAPLVADAVNHNADIDIISIESVSEVKPDGEYPLQPLFAKRYFDENNGLLWFSESHVNDKKKFQHHLVLSFEQAAAHQLQNGHEHLLTAQLNCCNGRAPCSINAGSVMKLSGALELPGKLISHNIPTVPYYPNESQAIHWKLVELLTTNFSALINSDNPTEKLRNLLSVFSRSSQQQVLTSSIQKVSYQKKVARLYIDGVNIFTSGTLVSLDISVFDKKNSMNIWLFTHLLNQFFAAFCSFDRFVELEVKLLTGKGPRVIHFEKYHGSGQCL</sequence>
<accession>A0AAE9YQ55</accession>
<dbReference type="PANTHER" id="PTHR35370:SF1">
    <property type="entry name" value="TYPE VI SECRETION SYSTEM COMPONENT TSSF1"/>
    <property type="match status" value="1"/>
</dbReference>
<organism evidence="1 2">
    <name type="scientific">Thalassomonas actiniarum</name>
    <dbReference type="NCBI Taxonomy" id="485447"/>
    <lineage>
        <taxon>Bacteria</taxon>
        <taxon>Pseudomonadati</taxon>
        <taxon>Pseudomonadota</taxon>
        <taxon>Gammaproteobacteria</taxon>
        <taxon>Alteromonadales</taxon>
        <taxon>Colwelliaceae</taxon>
        <taxon>Thalassomonas</taxon>
    </lineage>
</organism>
<proteinExistence type="predicted"/>
<dbReference type="EMBL" id="CP059735">
    <property type="protein sequence ID" value="WDD99155.1"/>
    <property type="molecule type" value="Genomic_DNA"/>
</dbReference>
<dbReference type="Pfam" id="PF05947">
    <property type="entry name" value="T6SS_TssF"/>
    <property type="match status" value="1"/>
</dbReference>
<reference evidence="1 2" key="2">
    <citation type="journal article" date="2022" name="Mar. Drugs">
        <title>Bioassay-Guided Fractionation Leads to the Detection of Cholic Acid Generated by the Rare Thalassomonas sp.</title>
        <authorList>
            <person name="Pheiffer F."/>
            <person name="Schneider Y.K."/>
            <person name="Hansen E.H."/>
            <person name="Andersen J.H."/>
            <person name="Isaksson J."/>
            <person name="Busche T."/>
            <person name="R C."/>
            <person name="Kalinowski J."/>
            <person name="Zyl L.V."/>
            <person name="Trindade M."/>
        </authorList>
    </citation>
    <scope>NUCLEOTIDE SEQUENCE [LARGE SCALE GENOMIC DNA]</scope>
    <source>
        <strain evidence="1 2">A5K-106</strain>
    </source>
</reference>
<dbReference type="Proteomes" id="UP000032568">
    <property type="component" value="Chromosome"/>
</dbReference>
<dbReference type="InterPro" id="IPR010272">
    <property type="entry name" value="T6SS_TssF"/>
</dbReference>
<keyword evidence="2" id="KW-1185">Reference proteome</keyword>
<name>A0AAE9YQ55_9GAMM</name>
<evidence type="ECO:0000313" key="1">
    <source>
        <dbReference type="EMBL" id="WDD99155.1"/>
    </source>
</evidence>
<gene>
    <name evidence="1" type="primary">tssF</name>
    <name evidence="1" type="ORF">SG35_000250</name>
</gene>
<reference evidence="1 2" key="1">
    <citation type="journal article" date="2015" name="Genome Announc.">
        <title>Draft Genome Sequences of Marine Isolates of Thalassomonas viridans and Thalassomonas actiniarum.</title>
        <authorList>
            <person name="Olonade I."/>
            <person name="van Zyl L.J."/>
            <person name="Trindade M."/>
        </authorList>
    </citation>
    <scope>NUCLEOTIDE SEQUENCE [LARGE SCALE GENOMIC DNA]</scope>
    <source>
        <strain evidence="1 2">A5K-106</strain>
    </source>
</reference>
<dbReference type="NCBIfam" id="TIGR03359">
    <property type="entry name" value="VI_chp_6"/>
    <property type="match status" value="1"/>
</dbReference>
<dbReference type="PANTHER" id="PTHR35370">
    <property type="entry name" value="CYTOPLASMIC PROTEIN-RELATED-RELATED"/>
    <property type="match status" value="1"/>
</dbReference>
<protein>
    <submittedName>
        <fullName evidence="1">Type VI secretion system baseplate subunit TssF</fullName>
    </submittedName>
</protein>